<dbReference type="GO" id="GO:0033745">
    <property type="term" value="F:L-methionine-(R)-S-oxide reductase activity"/>
    <property type="evidence" value="ECO:0007669"/>
    <property type="project" value="TreeGrafter"/>
</dbReference>
<dbReference type="PANTHER" id="PTHR21021:SF15">
    <property type="entry name" value="FREE METHIONINE-R-SULFOXIDE REDUCTASE"/>
    <property type="match status" value="1"/>
</dbReference>
<accession>A0A410FUU7</accession>
<dbReference type="SUPFAM" id="SSF55781">
    <property type="entry name" value="GAF domain-like"/>
    <property type="match status" value="1"/>
</dbReference>
<sequence length="160" mass="17013">MANADAASGRAARYARIYEQLDTLITGRSPNLTAAMATMCAVLHAKMPHHSWTGFYLAAGDELHVGPYQGPVACQVLRETGVCITCLRTAQPVVVPDVHAFPGHIACDPRSQSEIAVPVLSGGRVVAVLDVDSHLPAQFSEADVPPLARMLTLLDPYLGL</sequence>
<organism evidence="3 4">
    <name type="scientific">Bipolaricaulis sibiricus</name>
    <dbReference type="NCBI Taxonomy" id="2501609"/>
    <lineage>
        <taxon>Bacteria</taxon>
        <taxon>Candidatus Bipolaricaulota</taxon>
        <taxon>Candidatus Bipolaricaulia</taxon>
        <taxon>Candidatus Bipolaricaulales</taxon>
        <taxon>Candidatus Bipolaricaulaceae</taxon>
        <taxon>Candidatus Bipolaricaulis</taxon>
    </lineage>
</organism>
<dbReference type="PROSITE" id="PS01320">
    <property type="entry name" value="UPF0067"/>
    <property type="match status" value="1"/>
</dbReference>
<dbReference type="EMBL" id="CP034928">
    <property type="protein sequence ID" value="QAA76847.1"/>
    <property type="molecule type" value="Genomic_DNA"/>
</dbReference>
<evidence type="ECO:0000256" key="1">
    <source>
        <dbReference type="ARBA" id="ARBA00038454"/>
    </source>
</evidence>
<dbReference type="Proteomes" id="UP000287233">
    <property type="component" value="Chromosome"/>
</dbReference>
<dbReference type="KEGG" id="bih:BIP78_1081"/>
<feature type="domain" description="GAF" evidence="2">
    <location>
        <begin position="52"/>
        <end position="144"/>
    </location>
</feature>
<dbReference type="InterPro" id="IPR000614">
    <property type="entry name" value="FRMsr_CS"/>
</dbReference>
<dbReference type="InterPro" id="IPR003018">
    <property type="entry name" value="GAF"/>
</dbReference>
<dbReference type="InterPro" id="IPR029016">
    <property type="entry name" value="GAF-like_dom_sf"/>
</dbReference>
<evidence type="ECO:0000313" key="3">
    <source>
        <dbReference type="EMBL" id="QAA76847.1"/>
    </source>
</evidence>
<dbReference type="AlphaFoldDB" id="A0A410FUU7"/>
<comment type="similarity">
    <text evidence="1">Belongs to the free Met sulfoxide reductase family.</text>
</comment>
<reference evidence="4" key="1">
    <citation type="submission" date="2018-12" db="EMBL/GenBank/DDBJ databases">
        <title>Complete genome sequence of an uncultured bacterium of the candidate phylum Bipolaricaulota.</title>
        <authorList>
            <person name="Kadnikov V.V."/>
            <person name="Mardanov A.V."/>
            <person name="Beletsky A.V."/>
            <person name="Frank Y.A."/>
            <person name="Karnachuk O.V."/>
            <person name="Ravin N.V."/>
        </authorList>
    </citation>
    <scope>NUCLEOTIDE SEQUENCE [LARGE SCALE GENOMIC DNA]</scope>
</reference>
<dbReference type="GO" id="GO:0005829">
    <property type="term" value="C:cytosol"/>
    <property type="evidence" value="ECO:0007669"/>
    <property type="project" value="TreeGrafter"/>
</dbReference>
<dbReference type="Pfam" id="PF01590">
    <property type="entry name" value="GAF"/>
    <property type="match status" value="1"/>
</dbReference>
<evidence type="ECO:0000313" key="4">
    <source>
        <dbReference type="Proteomes" id="UP000287233"/>
    </source>
</evidence>
<gene>
    <name evidence="3" type="ORF">BIP78_1081</name>
</gene>
<proteinExistence type="inferred from homology"/>
<dbReference type="Gene3D" id="3.30.450.40">
    <property type="match status" value="1"/>
</dbReference>
<protein>
    <recommendedName>
        <fullName evidence="2">GAF domain-containing protein</fullName>
    </recommendedName>
</protein>
<name>A0A410FUU7_BIPS1</name>
<dbReference type="InterPro" id="IPR051330">
    <property type="entry name" value="Phosphatase_reg/MetRdx"/>
</dbReference>
<evidence type="ECO:0000259" key="2">
    <source>
        <dbReference type="Pfam" id="PF01590"/>
    </source>
</evidence>
<dbReference type="PANTHER" id="PTHR21021">
    <property type="entry name" value="GAF/PUTATIVE CYTOSKELETAL PROTEIN"/>
    <property type="match status" value="1"/>
</dbReference>